<sequence>MLKGLDKQFERKEDGGLYLAELIWVPVYCSLITLIMNEAHATRYSIHPGVDKIYYDLRGLYWWPGIKKDISMYVSKCLTCFKVKAEHQKLSRLLQQPEIPEWKLESLTMDFIIKLSRTSSRHDAIWVINHSQSERTIQTLEDILRAWAIDFGGNWDSHLPLVEFSYNNSYHSSVKCTSFEALYGRKCRMPVAWAEVGESNLIGQEIVQETIDKIIQIKERLKVAHDRQKSYANNRQKPLEFSVSDKVLLKVSP</sequence>
<feature type="domain" description="Integrase zinc-binding" evidence="1">
    <location>
        <begin position="30"/>
        <end position="85"/>
    </location>
</feature>
<comment type="caution">
    <text evidence="2">The sequence shown here is derived from an EMBL/GenBank/DDBJ whole genome shotgun (WGS) entry which is preliminary data.</text>
</comment>
<evidence type="ECO:0000259" key="1">
    <source>
        <dbReference type="Pfam" id="PF17921"/>
    </source>
</evidence>
<dbReference type="InterPro" id="IPR036397">
    <property type="entry name" value="RNaseH_sf"/>
</dbReference>
<dbReference type="PANTHER" id="PTHR45835:SF99">
    <property type="entry name" value="CHROMO DOMAIN-CONTAINING PROTEIN-RELATED"/>
    <property type="match status" value="1"/>
</dbReference>
<dbReference type="InterPro" id="IPR012337">
    <property type="entry name" value="RNaseH-like_sf"/>
</dbReference>
<dbReference type="AlphaFoldDB" id="A0A6L2NNQ2"/>
<name>A0A6L2NNQ2_TANCI</name>
<organism evidence="2">
    <name type="scientific">Tanacetum cinerariifolium</name>
    <name type="common">Dalmatian daisy</name>
    <name type="synonym">Chrysanthemum cinerariifolium</name>
    <dbReference type="NCBI Taxonomy" id="118510"/>
    <lineage>
        <taxon>Eukaryota</taxon>
        <taxon>Viridiplantae</taxon>
        <taxon>Streptophyta</taxon>
        <taxon>Embryophyta</taxon>
        <taxon>Tracheophyta</taxon>
        <taxon>Spermatophyta</taxon>
        <taxon>Magnoliopsida</taxon>
        <taxon>eudicotyledons</taxon>
        <taxon>Gunneridae</taxon>
        <taxon>Pentapetalae</taxon>
        <taxon>asterids</taxon>
        <taxon>campanulids</taxon>
        <taxon>Asterales</taxon>
        <taxon>Asteraceae</taxon>
        <taxon>Asteroideae</taxon>
        <taxon>Anthemideae</taxon>
        <taxon>Anthemidinae</taxon>
        <taxon>Tanacetum</taxon>
    </lineage>
</organism>
<gene>
    <name evidence="2" type="ORF">Tci_059979</name>
</gene>
<dbReference type="GO" id="GO:0003676">
    <property type="term" value="F:nucleic acid binding"/>
    <property type="evidence" value="ECO:0007669"/>
    <property type="project" value="InterPro"/>
</dbReference>
<dbReference type="Pfam" id="PF17921">
    <property type="entry name" value="Integrase_H2C2"/>
    <property type="match status" value="1"/>
</dbReference>
<dbReference type="PANTHER" id="PTHR45835">
    <property type="entry name" value="YALI0A06105P"/>
    <property type="match status" value="1"/>
</dbReference>
<dbReference type="Gene3D" id="3.30.420.10">
    <property type="entry name" value="Ribonuclease H-like superfamily/Ribonuclease H"/>
    <property type="match status" value="1"/>
</dbReference>
<dbReference type="EMBL" id="BKCJ010009653">
    <property type="protein sequence ID" value="GEU88001.1"/>
    <property type="molecule type" value="Genomic_DNA"/>
</dbReference>
<evidence type="ECO:0000313" key="2">
    <source>
        <dbReference type="EMBL" id="GEU88001.1"/>
    </source>
</evidence>
<dbReference type="SUPFAM" id="SSF53098">
    <property type="entry name" value="Ribonuclease H-like"/>
    <property type="match status" value="1"/>
</dbReference>
<reference evidence="2" key="1">
    <citation type="journal article" date="2019" name="Sci. Rep.">
        <title>Draft genome of Tanacetum cinerariifolium, the natural source of mosquito coil.</title>
        <authorList>
            <person name="Yamashiro T."/>
            <person name="Shiraishi A."/>
            <person name="Satake H."/>
            <person name="Nakayama K."/>
        </authorList>
    </citation>
    <scope>NUCLEOTIDE SEQUENCE</scope>
</reference>
<dbReference type="Gene3D" id="1.10.340.70">
    <property type="match status" value="1"/>
</dbReference>
<protein>
    <submittedName>
        <fullName evidence="2">Retrotransposon protein, putative, Ty3-gypsy subclass</fullName>
    </submittedName>
</protein>
<proteinExistence type="predicted"/>
<accession>A0A6L2NNQ2</accession>
<dbReference type="InterPro" id="IPR041588">
    <property type="entry name" value="Integrase_H2C2"/>
</dbReference>